<dbReference type="SMART" id="SM00717">
    <property type="entry name" value="SANT"/>
    <property type="match status" value="1"/>
</dbReference>
<evidence type="ECO:0000256" key="3">
    <source>
        <dbReference type="ARBA" id="ARBA00023163"/>
    </source>
</evidence>
<organism evidence="6 7">
    <name type="scientific">Tagetes erecta</name>
    <name type="common">African marigold</name>
    <dbReference type="NCBI Taxonomy" id="13708"/>
    <lineage>
        <taxon>Eukaryota</taxon>
        <taxon>Viridiplantae</taxon>
        <taxon>Streptophyta</taxon>
        <taxon>Embryophyta</taxon>
        <taxon>Tracheophyta</taxon>
        <taxon>Spermatophyta</taxon>
        <taxon>Magnoliopsida</taxon>
        <taxon>eudicotyledons</taxon>
        <taxon>Gunneridae</taxon>
        <taxon>Pentapetalae</taxon>
        <taxon>asterids</taxon>
        <taxon>campanulids</taxon>
        <taxon>Asterales</taxon>
        <taxon>Asteraceae</taxon>
        <taxon>Asteroideae</taxon>
        <taxon>Heliantheae alliance</taxon>
        <taxon>Tageteae</taxon>
        <taxon>Tagetes</taxon>
    </lineage>
</organism>
<dbReference type="InterPro" id="IPR001005">
    <property type="entry name" value="SANT/Myb"/>
</dbReference>
<keyword evidence="4" id="KW-0539">Nucleus</keyword>
<dbReference type="GO" id="GO:0009908">
    <property type="term" value="P:flower development"/>
    <property type="evidence" value="ECO:0007669"/>
    <property type="project" value="UniProtKB-ARBA"/>
</dbReference>
<comment type="caution">
    <text evidence="6">The sequence shown here is derived from an EMBL/GenBank/DDBJ whole genome shotgun (WGS) entry which is preliminary data.</text>
</comment>
<dbReference type="GO" id="GO:0048262">
    <property type="term" value="P:determination of dorsal/ventral asymmetry"/>
    <property type="evidence" value="ECO:0007669"/>
    <property type="project" value="UniProtKB-ARBA"/>
</dbReference>
<feature type="domain" description="Myb-like" evidence="5">
    <location>
        <begin position="3"/>
        <end position="53"/>
    </location>
</feature>
<dbReference type="InterPro" id="IPR044636">
    <property type="entry name" value="RADIALIS-like"/>
</dbReference>
<evidence type="ECO:0000256" key="4">
    <source>
        <dbReference type="ARBA" id="ARBA00023242"/>
    </source>
</evidence>
<keyword evidence="7" id="KW-1185">Reference proteome</keyword>
<accession>A0AAD8L3F7</accession>
<proteinExistence type="predicted"/>
<dbReference type="InterPro" id="IPR009057">
    <property type="entry name" value="Homeodomain-like_sf"/>
</dbReference>
<dbReference type="EMBL" id="JAUHHV010000002">
    <property type="protein sequence ID" value="KAK1433584.1"/>
    <property type="molecule type" value="Genomic_DNA"/>
</dbReference>
<dbReference type="CDD" id="cd00167">
    <property type="entry name" value="SANT"/>
    <property type="match status" value="1"/>
</dbReference>
<dbReference type="Proteomes" id="UP001229421">
    <property type="component" value="Unassembled WGS sequence"/>
</dbReference>
<dbReference type="GO" id="GO:0005634">
    <property type="term" value="C:nucleus"/>
    <property type="evidence" value="ECO:0007669"/>
    <property type="project" value="UniProtKB-SubCell"/>
</dbReference>
<dbReference type="AlphaFoldDB" id="A0AAD8L3F7"/>
<evidence type="ECO:0000313" key="7">
    <source>
        <dbReference type="Proteomes" id="UP001229421"/>
    </source>
</evidence>
<protein>
    <recommendedName>
        <fullName evidence="5">Myb-like domain-containing protein</fullName>
    </recommendedName>
</protein>
<dbReference type="PANTHER" id="PTHR43952:SF72">
    <property type="entry name" value="MYB-LIKE DOMAIN-CONTAINING PROTEIN"/>
    <property type="match status" value="1"/>
</dbReference>
<reference evidence="6" key="1">
    <citation type="journal article" date="2023" name="bioRxiv">
        <title>Improved chromosome-level genome assembly for marigold (Tagetes erecta).</title>
        <authorList>
            <person name="Jiang F."/>
            <person name="Yuan L."/>
            <person name="Wang S."/>
            <person name="Wang H."/>
            <person name="Xu D."/>
            <person name="Wang A."/>
            <person name="Fan W."/>
        </authorList>
    </citation>
    <scope>NUCLEOTIDE SEQUENCE</scope>
    <source>
        <strain evidence="6">WSJ</strain>
        <tissue evidence="6">Leaf</tissue>
    </source>
</reference>
<keyword evidence="3" id="KW-0804">Transcription</keyword>
<evidence type="ECO:0000259" key="5">
    <source>
        <dbReference type="SMART" id="SM00717"/>
    </source>
</evidence>
<evidence type="ECO:0000313" key="6">
    <source>
        <dbReference type="EMBL" id="KAK1433584.1"/>
    </source>
</evidence>
<name>A0AAD8L3F7_TARER</name>
<comment type="subcellular location">
    <subcellularLocation>
        <location evidence="1">Nucleus</location>
    </subcellularLocation>
</comment>
<dbReference type="FunFam" id="1.10.10.60:FF:000154">
    <property type="entry name" value="Transcription factor SRM1"/>
    <property type="match status" value="1"/>
</dbReference>
<dbReference type="SUPFAM" id="SSF46689">
    <property type="entry name" value="Homeodomain-like"/>
    <property type="match status" value="1"/>
</dbReference>
<gene>
    <name evidence="6" type="ORF">QVD17_10496</name>
</gene>
<sequence>MASSSNWTWEQNKAFENSLVAYNNDPDRFQKIAKLLGKTVEDVKLHYQNLVDDVKAIEEGKVPLPNYKGGDAQECNKKK</sequence>
<dbReference type="Pfam" id="PF00249">
    <property type="entry name" value="Myb_DNA-binding"/>
    <property type="match status" value="1"/>
</dbReference>
<keyword evidence="2" id="KW-0805">Transcription regulation</keyword>
<dbReference type="GO" id="GO:0003700">
    <property type="term" value="F:DNA-binding transcription factor activity"/>
    <property type="evidence" value="ECO:0007669"/>
    <property type="project" value="InterPro"/>
</dbReference>
<dbReference type="PANTHER" id="PTHR43952">
    <property type="entry name" value="MYB FAMILY TRANSCRIPTION FACTOR-RELATED"/>
    <property type="match status" value="1"/>
</dbReference>
<dbReference type="Gene3D" id="1.10.10.60">
    <property type="entry name" value="Homeodomain-like"/>
    <property type="match status" value="1"/>
</dbReference>
<evidence type="ECO:0000256" key="2">
    <source>
        <dbReference type="ARBA" id="ARBA00023015"/>
    </source>
</evidence>
<evidence type="ECO:0000256" key="1">
    <source>
        <dbReference type="ARBA" id="ARBA00004123"/>
    </source>
</evidence>